<evidence type="ECO:0000313" key="5">
    <source>
        <dbReference type="Proteomes" id="UP001595828"/>
    </source>
</evidence>
<accession>A0ABV8RTT6</accession>
<dbReference type="CDD" id="cd05288">
    <property type="entry name" value="PGDH"/>
    <property type="match status" value="1"/>
</dbReference>
<evidence type="ECO:0000256" key="1">
    <source>
        <dbReference type="ARBA" id="ARBA00023002"/>
    </source>
</evidence>
<gene>
    <name evidence="4" type="ORF">ACFO0A_14525</name>
</gene>
<dbReference type="InterPro" id="IPR041694">
    <property type="entry name" value="ADH_N_2"/>
</dbReference>
<sequence length="336" mass="35865">MEWRIAARPTGRELRVEDFSRSESDPSTQGHPAPGEVLVRTLMLSCDPAQKGWMENAGGYAAPTEIGDIMPAGGVGQVVESAASGFSAGDFVAGPLGWRDVGLVPASVLRHVPREADSPQLQLGLLGSTGLTAYFGLLRIGLPQPGDTLVVTGAAGGVGSIVGQIGKMAGCRVIGIAGGPEKCRWLTEELGFDAAIDYKSENAKRRVKELAPEGIDILWDNVGGQMLDDLLARIARKARIVICGGIARYQQPGRPAGPANYFNIVFKSARMEGFLMSDFAAEADEGRARLLKWYREGKIIYRDEIVDGLDTAPQTLMRLFSGGNTGKLLIRVAEPT</sequence>
<dbReference type="RefSeq" id="WP_379539802.1">
    <property type="nucleotide sequence ID" value="NZ_JBHSDR010000008.1"/>
</dbReference>
<dbReference type="PANTHER" id="PTHR43205:SF7">
    <property type="entry name" value="PROSTAGLANDIN REDUCTASE 1"/>
    <property type="match status" value="1"/>
</dbReference>
<dbReference type="GO" id="GO:0016491">
    <property type="term" value="F:oxidoreductase activity"/>
    <property type="evidence" value="ECO:0007669"/>
    <property type="project" value="UniProtKB-KW"/>
</dbReference>
<dbReference type="Gene3D" id="3.40.50.720">
    <property type="entry name" value="NAD(P)-binding Rossmann-like Domain"/>
    <property type="match status" value="1"/>
</dbReference>
<dbReference type="SMART" id="SM00829">
    <property type="entry name" value="PKS_ER"/>
    <property type="match status" value="1"/>
</dbReference>
<keyword evidence="5" id="KW-1185">Reference proteome</keyword>
<dbReference type="EC" id="1.-.-.-" evidence="4"/>
<dbReference type="InterPro" id="IPR020843">
    <property type="entry name" value="ER"/>
</dbReference>
<proteinExistence type="predicted"/>
<dbReference type="Pfam" id="PF00107">
    <property type="entry name" value="ADH_zinc_N"/>
    <property type="match status" value="1"/>
</dbReference>
<evidence type="ECO:0000313" key="4">
    <source>
        <dbReference type="EMBL" id="MFC4296269.1"/>
    </source>
</evidence>
<protein>
    <submittedName>
        <fullName evidence="4">NADP-dependent oxidoreductase</fullName>
        <ecNumber evidence="4">1.-.-.-</ecNumber>
    </submittedName>
</protein>
<dbReference type="EMBL" id="JBHSDR010000008">
    <property type="protein sequence ID" value="MFC4296269.1"/>
    <property type="molecule type" value="Genomic_DNA"/>
</dbReference>
<dbReference type="Proteomes" id="UP001595828">
    <property type="component" value="Unassembled WGS sequence"/>
</dbReference>
<evidence type="ECO:0000256" key="2">
    <source>
        <dbReference type="SAM" id="MobiDB-lite"/>
    </source>
</evidence>
<keyword evidence="1 4" id="KW-0560">Oxidoreductase</keyword>
<feature type="domain" description="Enoyl reductase (ER)" evidence="3">
    <location>
        <begin position="11"/>
        <end position="330"/>
    </location>
</feature>
<comment type="caution">
    <text evidence="4">The sequence shown here is derived from an EMBL/GenBank/DDBJ whole genome shotgun (WGS) entry which is preliminary data.</text>
</comment>
<dbReference type="InterPro" id="IPR013149">
    <property type="entry name" value="ADH-like_C"/>
</dbReference>
<feature type="region of interest" description="Disordered" evidence="2">
    <location>
        <begin position="14"/>
        <end position="34"/>
    </location>
</feature>
<feature type="compositionally biased region" description="Basic and acidic residues" evidence="2">
    <location>
        <begin position="14"/>
        <end position="24"/>
    </location>
</feature>
<organism evidence="4 5">
    <name type="scientific">Novosphingobium tardum</name>
    <dbReference type="NCBI Taxonomy" id="1538021"/>
    <lineage>
        <taxon>Bacteria</taxon>
        <taxon>Pseudomonadati</taxon>
        <taxon>Pseudomonadota</taxon>
        <taxon>Alphaproteobacteria</taxon>
        <taxon>Sphingomonadales</taxon>
        <taxon>Sphingomonadaceae</taxon>
        <taxon>Novosphingobium</taxon>
    </lineage>
</organism>
<evidence type="ECO:0000259" key="3">
    <source>
        <dbReference type="SMART" id="SM00829"/>
    </source>
</evidence>
<name>A0ABV8RTT6_9SPHN</name>
<dbReference type="Pfam" id="PF16884">
    <property type="entry name" value="ADH_N_2"/>
    <property type="match status" value="1"/>
</dbReference>
<dbReference type="SUPFAM" id="SSF51735">
    <property type="entry name" value="NAD(P)-binding Rossmann-fold domains"/>
    <property type="match status" value="1"/>
</dbReference>
<dbReference type="InterPro" id="IPR011032">
    <property type="entry name" value="GroES-like_sf"/>
</dbReference>
<dbReference type="InterPro" id="IPR045010">
    <property type="entry name" value="MDR_fam"/>
</dbReference>
<dbReference type="InterPro" id="IPR036291">
    <property type="entry name" value="NAD(P)-bd_dom_sf"/>
</dbReference>
<reference evidence="5" key="1">
    <citation type="journal article" date="2019" name="Int. J. Syst. Evol. Microbiol.">
        <title>The Global Catalogue of Microorganisms (GCM) 10K type strain sequencing project: providing services to taxonomists for standard genome sequencing and annotation.</title>
        <authorList>
            <consortium name="The Broad Institute Genomics Platform"/>
            <consortium name="The Broad Institute Genome Sequencing Center for Infectious Disease"/>
            <person name="Wu L."/>
            <person name="Ma J."/>
        </authorList>
    </citation>
    <scope>NUCLEOTIDE SEQUENCE [LARGE SCALE GENOMIC DNA]</scope>
    <source>
        <strain evidence="5">CGMCC 1.12989</strain>
    </source>
</reference>
<dbReference type="SUPFAM" id="SSF50129">
    <property type="entry name" value="GroES-like"/>
    <property type="match status" value="1"/>
</dbReference>
<dbReference type="Gene3D" id="3.90.180.10">
    <property type="entry name" value="Medium-chain alcohol dehydrogenases, catalytic domain"/>
    <property type="match status" value="1"/>
</dbReference>
<dbReference type="PANTHER" id="PTHR43205">
    <property type="entry name" value="PROSTAGLANDIN REDUCTASE"/>
    <property type="match status" value="1"/>
</dbReference>